<reference evidence="4" key="1">
    <citation type="journal article" date="2020" name="PLoS Negl. Trop. Dis.">
        <title>High-quality nuclear genome for Sarcoptes scabiei-A critical resource for a neglected parasite.</title>
        <authorList>
            <person name="Korhonen P.K."/>
            <person name="Gasser R.B."/>
            <person name="Ma G."/>
            <person name="Wang T."/>
            <person name="Stroehlein A.J."/>
            <person name="Young N.D."/>
            <person name="Ang C.S."/>
            <person name="Fernando D.D."/>
            <person name="Lu H.C."/>
            <person name="Taylor S."/>
            <person name="Reynolds S.L."/>
            <person name="Mofiz E."/>
            <person name="Najaraj S.H."/>
            <person name="Gowda H."/>
            <person name="Madugundu A."/>
            <person name="Renuse S."/>
            <person name="Holt D."/>
            <person name="Pandey A."/>
            <person name="Papenfuss A.T."/>
            <person name="Fischer K."/>
        </authorList>
    </citation>
    <scope>NUCLEOTIDE SEQUENCE [LARGE SCALE GENOMIC DNA]</scope>
</reference>
<dbReference type="Proteomes" id="UP000070412">
    <property type="component" value="Unassembled WGS sequence"/>
</dbReference>
<accession>A0A834RGY3</accession>
<organism evidence="2">
    <name type="scientific">Sarcoptes scabiei</name>
    <name type="common">Itch mite</name>
    <name type="synonym">Acarus scabiei</name>
    <dbReference type="NCBI Taxonomy" id="52283"/>
    <lineage>
        <taxon>Eukaryota</taxon>
        <taxon>Metazoa</taxon>
        <taxon>Ecdysozoa</taxon>
        <taxon>Arthropoda</taxon>
        <taxon>Chelicerata</taxon>
        <taxon>Arachnida</taxon>
        <taxon>Acari</taxon>
        <taxon>Acariformes</taxon>
        <taxon>Sarcoptiformes</taxon>
        <taxon>Astigmata</taxon>
        <taxon>Psoroptidia</taxon>
        <taxon>Sarcoptoidea</taxon>
        <taxon>Sarcoptidae</taxon>
        <taxon>Sarcoptinae</taxon>
        <taxon>Sarcoptes</taxon>
    </lineage>
</organism>
<protein>
    <submittedName>
        <fullName evidence="2">Regulator of rDNA transcription protein 15</fullName>
    </submittedName>
</protein>
<dbReference type="EnsemblMetazoa" id="SSS_4577s_mrna">
    <property type="protein sequence ID" value="KAF7495427.1"/>
    <property type="gene ID" value="SSS_4577"/>
</dbReference>
<name>A0A834RGY3_SARSC</name>
<feature type="region of interest" description="Disordered" evidence="1">
    <location>
        <begin position="73"/>
        <end position="102"/>
    </location>
</feature>
<dbReference type="AlphaFoldDB" id="A0A834RGY3"/>
<proteinExistence type="predicted"/>
<sequence>MIGRADIEGSKSDVAMNAWPPQASYPCGSIGRAFAVRIRTENQDQASFCPFTLREVSVLTELALGHLRYLLTDVPPQSNSPPGSVLDQDRAEVRLESSSTGSSFPADFAKPVPLAVVSLDSSRIPGVRASSESDVYCRPKRLPVYRTPERSHHRPQADTGIGPTTSDESNITSPSRVHHLLLITARTTHPSEPILIPKQAVFMDSIPYREKITLPRTIADVSEFDSVTALVPESTSSASQFGNIDPIPFRKISLTVSTDFSASLGPTEPCPTAVHMEPFSTLVLKILT</sequence>
<feature type="compositionally biased region" description="Polar residues" evidence="1">
    <location>
        <begin position="162"/>
        <end position="172"/>
    </location>
</feature>
<reference evidence="2" key="2">
    <citation type="submission" date="2020-01" db="EMBL/GenBank/DDBJ databases">
        <authorList>
            <person name="Korhonen P.K.K."/>
            <person name="Guangxu M.G."/>
            <person name="Wang T.W."/>
            <person name="Stroehlein A.J.S."/>
            <person name="Young N.D."/>
            <person name="Ang C.-S.A."/>
            <person name="Fernando D.W.F."/>
            <person name="Lu H.L."/>
            <person name="Taylor S.T."/>
            <person name="Ehtesham M.E.M."/>
            <person name="Najaraj S.H.N."/>
            <person name="Harsha G.H.G."/>
            <person name="Madugundu A.M."/>
            <person name="Renuse S.R."/>
            <person name="Holt D.H."/>
            <person name="Pandey A.P."/>
            <person name="Papenfuss A.P."/>
            <person name="Gasser R.B.G."/>
            <person name="Fischer K.F."/>
        </authorList>
    </citation>
    <scope>NUCLEOTIDE SEQUENCE</scope>
    <source>
        <strain evidence="2">SSS_KF_BRIS2020</strain>
    </source>
</reference>
<feature type="region of interest" description="Disordered" evidence="1">
    <location>
        <begin position="147"/>
        <end position="172"/>
    </location>
</feature>
<evidence type="ECO:0000313" key="4">
    <source>
        <dbReference type="Proteomes" id="UP000070412"/>
    </source>
</evidence>
<dbReference type="PANTHER" id="PTHR33047">
    <property type="entry name" value="PROTEIN TAR1"/>
    <property type="match status" value="1"/>
</dbReference>
<reference evidence="3" key="3">
    <citation type="submission" date="2022-06" db="UniProtKB">
        <authorList>
            <consortium name="EnsemblMetazoa"/>
        </authorList>
    </citation>
    <scope>IDENTIFICATION</scope>
</reference>
<evidence type="ECO:0000256" key="1">
    <source>
        <dbReference type="SAM" id="MobiDB-lite"/>
    </source>
</evidence>
<keyword evidence="4" id="KW-1185">Reference proteome</keyword>
<evidence type="ECO:0000313" key="3">
    <source>
        <dbReference type="EnsemblMetazoa" id="KAF7495427.1"/>
    </source>
</evidence>
<gene>
    <name evidence="2" type="ORF">SSS_4577</name>
</gene>
<dbReference type="PANTHER" id="PTHR33047:SF8">
    <property type="entry name" value="REGULATOR OF RDNA TRANSCRIPTION PROTEIN 15"/>
    <property type="match status" value="1"/>
</dbReference>
<evidence type="ECO:0000313" key="2">
    <source>
        <dbReference type="EMBL" id="KAF7495427.1"/>
    </source>
</evidence>
<dbReference type="OrthoDB" id="6160502at2759"/>
<dbReference type="InterPro" id="IPR052997">
    <property type="entry name" value="RRT15-like"/>
</dbReference>
<dbReference type="EMBL" id="WVUK01000048">
    <property type="protein sequence ID" value="KAF7495427.1"/>
    <property type="molecule type" value="Genomic_DNA"/>
</dbReference>